<protein>
    <submittedName>
        <fullName evidence="1">Uncharacterized protein</fullName>
    </submittedName>
</protein>
<dbReference type="Proteomes" id="UP000187203">
    <property type="component" value="Unassembled WGS sequence"/>
</dbReference>
<name>A0A1R3K1W9_9ROSI</name>
<evidence type="ECO:0000313" key="1">
    <source>
        <dbReference type="EMBL" id="OMP01085.1"/>
    </source>
</evidence>
<evidence type="ECO:0000313" key="2">
    <source>
        <dbReference type="Proteomes" id="UP000187203"/>
    </source>
</evidence>
<proteinExistence type="predicted"/>
<organism evidence="1 2">
    <name type="scientific">Corchorus olitorius</name>
    <dbReference type="NCBI Taxonomy" id="93759"/>
    <lineage>
        <taxon>Eukaryota</taxon>
        <taxon>Viridiplantae</taxon>
        <taxon>Streptophyta</taxon>
        <taxon>Embryophyta</taxon>
        <taxon>Tracheophyta</taxon>
        <taxon>Spermatophyta</taxon>
        <taxon>Magnoliopsida</taxon>
        <taxon>eudicotyledons</taxon>
        <taxon>Gunneridae</taxon>
        <taxon>Pentapetalae</taxon>
        <taxon>rosids</taxon>
        <taxon>malvids</taxon>
        <taxon>Malvales</taxon>
        <taxon>Malvaceae</taxon>
        <taxon>Grewioideae</taxon>
        <taxon>Apeibeae</taxon>
        <taxon>Corchorus</taxon>
    </lineage>
</organism>
<keyword evidence="2" id="KW-1185">Reference proteome</keyword>
<reference evidence="2" key="1">
    <citation type="submission" date="2013-09" db="EMBL/GenBank/DDBJ databases">
        <title>Corchorus olitorius genome sequencing.</title>
        <authorList>
            <person name="Alam M."/>
            <person name="Haque M.S."/>
            <person name="Islam M.S."/>
            <person name="Emdad E.M."/>
            <person name="Islam M.M."/>
            <person name="Ahmed B."/>
            <person name="Halim A."/>
            <person name="Hossen Q.M.M."/>
            <person name="Hossain M.Z."/>
            <person name="Ahmed R."/>
            <person name="Khan M.M."/>
            <person name="Islam R."/>
            <person name="Rashid M.M."/>
            <person name="Khan S.A."/>
            <person name="Rahman M.S."/>
            <person name="Alam M."/>
            <person name="Yahiya A.S."/>
            <person name="Khan M.S."/>
            <person name="Azam M.S."/>
            <person name="Haque T."/>
            <person name="Lashkar M.Z.H."/>
            <person name="Akhand A.I."/>
            <person name="Morshed G."/>
            <person name="Roy S."/>
            <person name="Uddin K.S."/>
            <person name="Rabeya T."/>
            <person name="Hossain A.S."/>
            <person name="Chowdhury A."/>
            <person name="Snigdha A.R."/>
            <person name="Mortoza M.S."/>
            <person name="Matin S.A."/>
            <person name="Hoque S.M.E."/>
            <person name="Islam M.K."/>
            <person name="Roy D.K."/>
            <person name="Haider R."/>
            <person name="Moosa M.M."/>
            <person name="Elias S.M."/>
            <person name="Hasan A.M."/>
            <person name="Jahan S."/>
            <person name="Shafiuddin M."/>
            <person name="Mahmood N."/>
            <person name="Shommy N.S."/>
        </authorList>
    </citation>
    <scope>NUCLEOTIDE SEQUENCE [LARGE SCALE GENOMIC DNA]</scope>
    <source>
        <strain evidence="2">cv. O-4</strain>
    </source>
</reference>
<dbReference type="AlphaFoldDB" id="A0A1R3K1W9"/>
<dbReference type="EMBL" id="AWUE01014843">
    <property type="protein sequence ID" value="OMP01085.1"/>
    <property type="molecule type" value="Genomic_DNA"/>
</dbReference>
<gene>
    <name evidence="1" type="ORF">COLO4_12183</name>
</gene>
<accession>A0A1R3K1W9</accession>
<sequence>MPSPSVSKWWKTVSDQNRFRMVEGPPCDCQAHRPKSSGKGRCCPFDGCLGNQGLEGAREGDEEDQEHQA</sequence>
<comment type="caution">
    <text evidence="1">The sequence shown here is derived from an EMBL/GenBank/DDBJ whole genome shotgun (WGS) entry which is preliminary data.</text>
</comment>